<keyword evidence="7 13" id="KW-0812">Transmembrane</keyword>
<dbReference type="InterPro" id="IPR011541">
    <property type="entry name" value="Ni/Co_transpt_high_affinity"/>
</dbReference>
<dbReference type="Proteomes" id="UP000199245">
    <property type="component" value="Unassembled WGS sequence"/>
</dbReference>
<keyword evidence="8 13" id="KW-1133">Transmembrane helix</keyword>
<keyword evidence="12" id="KW-0170">Cobalt</keyword>
<feature type="transmembrane region" description="Helical" evidence="13">
    <location>
        <begin position="292"/>
        <end position="320"/>
    </location>
</feature>
<evidence type="ECO:0000256" key="1">
    <source>
        <dbReference type="ARBA" id="ARBA00002510"/>
    </source>
</evidence>
<proteinExistence type="inferred from homology"/>
<dbReference type="AlphaFoldDB" id="A0A1G6RMK0"/>
<keyword evidence="4 13" id="KW-0813">Transport</keyword>
<evidence type="ECO:0000256" key="7">
    <source>
        <dbReference type="ARBA" id="ARBA00022692"/>
    </source>
</evidence>
<dbReference type="Pfam" id="PF03824">
    <property type="entry name" value="NicO"/>
    <property type="match status" value="1"/>
</dbReference>
<dbReference type="PANTHER" id="PTHR40659">
    <property type="entry name" value="NICKEL/COBALT EFFLUX SYSTEM RCNA"/>
    <property type="match status" value="1"/>
</dbReference>
<dbReference type="GO" id="GO:0015099">
    <property type="term" value="F:nickel cation transmembrane transporter activity"/>
    <property type="evidence" value="ECO:0007669"/>
    <property type="project" value="UniProtKB-UniRule"/>
</dbReference>
<evidence type="ECO:0000256" key="12">
    <source>
        <dbReference type="ARBA" id="ARBA00023285"/>
    </source>
</evidence>
<name>A0A1G6RMK0_9BRAD</name>
<accession>A0A1G6RMK0</accession>
<evidence type="ECO:0000256" key="9">
    <source>
        <dbReference type="ARBA" id="ARBA00023065"/>
    </source>
</evidence>
<dbReference type="RefSeq" id="WP_092081874.1">
    <property type="nucleotide sequence ID" value="NZ_FMZW01000007.1"/>
</dbReference>
<keyword evidence="6" id="KW-0533">Nickel</keyword>
<dbReference type="EMBL" id="FMZW01000007">
    <property type="protein sequence ID" value="SDD05574.1"/>
    <property type="molecule type" value="Genomic_DNA"/>
</dbReference>
<dbReference type="InterPro" id="IPR051224">
    <property type="entry name" value="NiCoT_RcnA"/>
</dbReference>
<comment type="function">
    <text evidence="1">Efflux system for nickel and cobalt.</text>
</comment>
<feature type="transmembrane region" description="Helical" evidence="13">
    <location>
        <begin position="341"/>
        <end position="363"/>
    </location>
</feature>
<dbReference type="GO" id="GO:0032025">
    <property type="term" value="P:response to cobalt ion"/>
    <property type="evidence" value="ECO:0007669"/>
    <property type="project" value="TreeGrafter"/>
</dbReference>
<feature type="transmembrane region" description="Helical" evidence="13">
    <location>
        <begin position="144"/>
        <end position="169"/>
    </location>
</feature>
<comment type="subcellular location">
    <subcellularLocation>
        <location evidence="2 13">Cell membrane</location>
        <topology evidence="2 13">Multi-pass membrane protein</topology>
    </subcellularLocation>
</comment>
<evidence type="ECO:0000313" key="15">
    <source>
        <dbReference type="Proteomes" id="UP000199245"/>
    </source>
</evidence>
<evidence type="ECO:0000256" key="6">
    <source>
        <dbReference type="ARBA" id="ARBA00022596"/>
    </source>
</evidence>
<dbReference type="PANTHER" id="PTHR40659:SF1">
    <property type="entry name" value="NICKEL_COBALT EFFLUX SYSTEM RCNA"/>
    <property type="match status" value="1"/>
</dbReference>
<dbReference type="GO" id="GO:0006824">
    <property type="term" value="P:cobalt ion transport"/>
    <property type="evidence" value="ECO:0007669"/>
    <property type="project" value="UniProtKB-KW"/>
</dbReference>
<evidence type="ECO:0000256" key="10">
    <source>
        <dbReference type="ARBA" id="ARBA00023112"/>
    </source>
</evidence>
<evidence type="ECO:0000256" key="5">
    <source>
        <dbReference type="ARBA" id="ARBA00022475"/>
    </source>
</evidence>
<feature type="transmembrane region" description="Helical" evidence="13">
    <location>
        <begin position="265"/>
        <end position="286"/>
    </location>
</feature>
<dbReference type="GO" id="GO:0046583">
    <property type="term" value="F:monoatomic cation efflux transmembrane transporter activity"/>
    <property type="evidence" value="ECO:0007669"/>
    <property type="project" value="TreeGrafter"/>
</dbReference>
<keyword evidence="11 13" id="KW-0472">Membrane</keyword>
<feature type="transmembrane region" description="Helical" evidence="13">
    <location>
        <begin position="113"/>
        <end position="138"/>
    </location>
</feature>
<evidence type="ECO:0000256" key="2">
    <source>
        <dbReference type="ARBA" id="ARBA00004651"/>
    </source>
</evidence>
<evidence type="ECO:0000256" key="3">
    <source>
        <dbReference type="ARBA" id="ARBA00022426"/>
    </source>
</evidence>
<feature type="transmembrane region" description="Helical" evidence="13">
    <location>
        <begin position="71"/>
        <end position="92"/>
    </location>
</feature>
<organism evidence="14 15">
    <name type="scientific">Bradyrhizobium brasilense</name>
    <dbReference type="NCBI Taxonomy" id="1419277"/>
    <lineage>
        <taxon>Bacteria</taxon>
        <taxon>Pseudomonadati</taxon>
        <taxon>Pseudomonadota</taxon>
        <taxon>Alphaproteobacteria</taxon>
        <taxon>Hyphomicrobiales</taxon>
        <taxon>Nitrobacteraceae</taxon>
        <taxon>Bradyrhizobium</taxon>
    </lineage>
</organism>
<gene>
    <name evidence="14" type="ORF">SAMN05216337_100750</name>
</gene>
<evidence type="ECO:0000256" key="8">
    <source>
        <dbReference type="ARBA" id="ARBA00022989"/>
    </source>
</evidence>
<dbReference type="GO" id="GO:0010045">
    <property type="term" value="P:response to nickel cation"/>
    <property type="evidence" value="ECO:0007669"/>
    <property type="project" value="TreeGrafter"/>
</dbReference>
<evidence type="ECO:0000313" key="14">
    <source>
        <dbReference type="EMBL" id="SDD05574.1"/>
    </source>
</evidence>
<dbReference type="GO" id="GO:0005886">
    <property type="term" value="C:plasma membrane"/>
    <property type="evidence" value="ECO:0007669"/>
    <property type="project" value="UniProtKB-SubCell"/>
</dbReference>
<keyword evidence="3" id="KW-0171">Cobalt transport</keyword>
<keyword evidence="10" id="KW-0921">Nickel transport</keyword>
<evidence type="ECO:0000256" key="11">
    <source>
        <dbReference type="ARBA" id="ARBA00023136"/>
    </source>
</evidence>
<evidence type="ECO:0000256" key="13">
    <source>
        <dbReference type="RuleBase" id="RU362101"/>
    </source>
</evidence>
<keyword evidence="9" id="KW-0406">Ion transport</keyword>
<reference evidence="14 15" key="1">
    <citation type="submission" date="2016-10" db="EMBL/GenBank/DDBJ databases">
        <authorList>
            <person name="de Groot N.N."/>
        </authorList>
    </citation>
    <scope>NUCLEOTIDE SEQUENCE [LARGE SCALE GENOMIC DNA]</scope>
    <source>
        <strain evidence="14 15">R5</strain>
    </source>
</reference>
<protein>
    <recommendedName>
        <fullName evidence="13">Nickel/cobalt efflux system</fullName>
    </recommendedName>
</protein>
<comment type="similarity">
    <text evidence="13">Belongs to the NiCoT transporter (TC 2.A.52) family.</text>
</comment>
<sequence>MIRSRGLALIASANLIGCASDIVSAWGAPFGAPHPAAGMSTSGIFGWIFAEQAAFYRSLSTSIRAARNDGAAMWGLFGISFLYGVFHAVGPGHGKAVISSYLVANEETWRRGVVLSFASAGVQSVVAIVVVAIAAALLGATAKVIGLTVHLIEVFSYALVILIGLRLLYVKGRGFLIALRELTWRTAPELAFASVPVAKGQTANTLGLSARRPAAIAMRGGQCMVDGCTVHGFHCHDEHHASAWGHAHGPEPAELAGSGGWRRGLSAVVAVGLRPCSGAVIVLIFALAQDLFWTGIGATLIMGLGTAVTVAAIATLAVSARTLATRLALTRAGFGMVAMRGIEACAAALIVAFGTLLLAGYMASERLWMFTG</sequence>
<evidence type="ECO:0000256" key="4">
    <source>
        <dbReference type="ARBA" id="ARBA00022448"/>
    </source>
</evidence>
<keyword evidence="5" id="KW-1003">Cell membrane</keyword>